<dbReference type="Proteomes" id="UP000789901">
    <property type="component" value="Unassembled WGS sequence"/>
</dbReference>
<evidence type="ECO:0000313" key="1">
    <source>
        <dbReference type="EMBL" id="CAG8771630.1"/>
    </source>
</evidence>
<name>A0ABN7VH59_GIGMA</name>
<comment type="caution">
    <text evidence="1">The sequence shown here is derived from an EMBL/GenBank/DDBJ whole genome shotgun (WGS) entry which is preliminary data.</text>
</comment>
<evidence type="ECO:0000313" key="2">
    <source>
        <dbReference type="Proteomes" id="UP000789901"/>
    </source>
</evidence>
<proteinExistence type="predicted"/>
<dbReference type="EMBL" id="CAJVQB010014953">
    <property type="protein sequence ID" value="CAG8771630.1"/>
    <property type="molecule type" value="Genomic_DNA"/>
</dbReference>
<organism evidence="1 2">
    <name type="scientific">Gigaspora margarita</name>
    <dbReference type="NCBI Taxonomy" id="4874"/>
    <lineage>
        <taxon>Eukaryota</taxon>
        <taxon>Fungi</taxon>
        <taxon>Fungi incertae sedis</taxon>
        <taxon>Mucoromycota</taxon>
        <taxon>Glomeromycotina</taxon>
        <taxon>Glomeromycetes</taxon>
        <taxon>Diversisporales</taxon>
        <taxon>Gigasporaceae</taxon>
        <taxon>Gigaspora</taxon>
    </lineage>
</organism>
<reference evidence="1 2" key="1">
    <citation type="submission" date="2021-06" db="EMBL/GenBank/DDBJ databases">
        <authorList>
            <person name="Kallberg Y."/>
            <person name="Tangrot J."/>
            <person name="Rosling A."/>
        </authorList>
    </citation>
    <scope>NUCLEOTIDE SEQUENCE [LARGE SCALE GENOMIC DNA]</scope>
    <source>
        <strain evidence="1 2">120-4 pot B 10/14</strain>
    </source>
</reference>
<gene>
    <name evidence="1" type="ORF">GMARGA_LOCUS18585</name>
</gene>
<accession>A0ABN7VH59</accession>
<keyword evidence="2" id="KW-1185">Reference proteome</keyword>
<feature type="non-terminal residue" evidence="1">
    <location>
        <position position="1"/>
    </location>
</feature>
<sequence length="81" mass="9093">NTGCYCGEQYRVQGEYCVYAIDQFGGGPGDFYELYECSPSGRSCRYHCDYGCCQMPTGTKDFCCKQQHCSDCKGTKYVDPS</sequence>
<protein>
    <submittedName>
        <fullName evidence="1">28364_t:CDS:1</fullName>
    </submittedName>
</protein>